<proteinExistence type="predicted"/>
<evidence type="ECO:0000256" key="1">
    <source>
        <dbReference type="SAM" id="MobiDB-lite"/>
    </source>
</evidence>
<organism evidence="2 3">
    <name type="scientific">Rangifer tarandus platyrhynchus</name>
    <name type="common">Svalbard reindeer</name>
    <dbReference type="NCBI Taxonomy" id="3082113"/>
    <lineage>
        <taxon>Eukaryota</taxon>
        <taxon>Metazoa</taxon>
        <taxon>Chordata</taxon>
        <taxon>Craniata</taxon>
        <taxon>Vertebrata</taxon>
        <taxon>Euteleostomi</taxon>
        <taxon>Mammalia</taxon>
        <taxon>Eutheria</taxon>
        <taxon>Laurasiatheria</taxon>
        <taxon>Artiodactyla</taxon>
        <taxon>Ruminantia</taxon>
        <taxon>Pecora</taxon>
        <taxon>Cervidae</taxon>
        <taxon>Odocoileinae</taxon>
        <taxon>Rangifer</taxon>
    </lineage>
</organism>
<gene>
    <name evidence="2" type="ORF">MRATA1EN1_LOCUS27152</name>
</gene>
<name>A0ABN8ZXL4_RANTA</name>
<evidence type="ECO:0000313" key="3">
    <source>
        <dbReference type="Proteomes" id="UP001176941"/>
    </source>
</evidence>
<keyword evidence="3" id="KW-1185">Reference proteome</keyword>
<dbReference type="Proteomes" id="UP001176941">
    <property type="component" value="Chromosome 7"/>
</dbReference>
<feature type="region of interest" description="Disordered" evidence="1">
    <location>
        <begin position="90"/>
        <end position="109"/>
    </location>
</feature>
<accession>A0ABN8ZXL4</accession>
<sequence length="109" mass="11895">MITMTQECFSSPLAGGSPIISLLRSQRPNPTFLEDDTNSHNNSSSDLLGLIITLKTMRLLARAAGWHSSQVLLCLEQPRRASVLTCTALSKGEPRSRRPCSPEASGRAW</sequence>
<reference evidence="2" key="1">
    <citation type="submission" date="2023-04" db="EMBL/GenBank/DDBJ databases">
        <authorList>
            <consortium name="ELIXIR-Norway"/>
        </authorList>
    </citation>
    <scope>NUCLEOTIDE SEQUENCE [LARGE SCALE GENOMIC DNA]</scope>
</reference>
<evidence type="ECO:0000313" key="2">
    <source>
        <dbReference type="EMBL" id="CAI9178190.1"/>
    </source>
</evidence>
<protein>
    <submittedName>
        <fullName evidence="2">Uncharacterized protein</fullName>
    </submittedName>
</protein>
<dbReference type="EMBL" id="OX459943">
    <property type="protein sequence ID" value="CAI9178190.1"/>
    <property type="molecule type" value="Genomic_DNA"/>
</dbReference>